<name>A0A6C0ERR9_9ZZZZ</name>
<organism evidence="1">
    <name type="scientific">viral metagenome</name>
    <dbReference type="NCBI Taxonomy" id="1070528"/>
    <lineage>
        <taxon>unclassified sequences</taxon>
        <taxon>metagenomes</taxon>
        <taxon>organismal metagenomes</taxon>
    </lineage>
</organism>
<dbReference type="AlphaFoldDB" id="A0A6C0ERR9"/>
<protein>
    <submittedName>
        <fullName evidence="1">Uncharacterized protein</fullName>
    </submittedName>
</protein>
<dbReference type="EMBL" id="MN738915">
    <property type="protein sequence ID" value="QHT30990.1"/>
    <property type="molecule type" value="Genomic_DNA"/>
</dbReference>
<evidence type="ECO:0000313" key="1">
    <source>
        <dbReference type="EMBL" id="QHT30990.1"/>
    </source>
</evidence>
<sequence length="111" mass="13166">MSVNYFLYSKSQHKKIVNCLEEIKTIYEDIIQHTINENDNLDKYNKDADIELLTNLKDSYISKIIEGNKFCEILTFFAHQVCQHNFVKDTIDITPDRCQEIIYCTICEYTK</sequence>
<proteinExistence type="predicted"/>
<accession>A0A6C0ERR9</accession>
<reference evidence="1" key="1">
    <citation type="journal article" date="2020" name="Nature">
        <title>Giant virus diversity and host interactions through global metagenomics.</title>
        <authorList>
            <person name="Schulz F."/>
            <person name="Roux S."/>
            <person name="Paez-Espino D."/>
            <person name="Jungbluth S."/>
            <person name="Walsh D.A."/>
            <person name="Denef V.J."/>
            <person name="McMahon K.D."/>
            <person name="Konstantinidis K.T."/>
            <person name="Eloe-Fadrosh E.A."/>
            <person name="Kyrpides N.C."/>
            <person name="Woyke T."/>
        </authorList>
    </citation>
    <scope>NUCLEOTIDE SEQUENCE</scope>
    <source>
        <strain evidence="1">GVMAG-M-3300009155-2</strain>
    </source>
</reference>